<dbReference type="EMBL" id="MOXJ01000001">
    <property type="protein sequence ID" value="PDO11560.1"/>
    <property type="molecule type" value="Genomic_DNA"/>
</dbReference>
<feature type="non-terminal residue" evidence="1">
    <location>
        <position position="105"/>
    </location>
</feature>
<dbReference type="Proteomes" id="UP000243688">
    <property type="component" value="Unassembled WGS sequence"/>
</dbReference>
<protein>
    <submittedName>
        <fullName evidence="1">Uncharacterized protein</fullName>
    </submittedName>
</protein>
<proteinExistence type="predicted"/>
<comment type="caution">
    <text evidence="1">The sequence shown here is derived from an EMBL/GenBank/DDBJ whole genome shotgun (WGS) entry which is preliminary data.</text>
</comment>
<sequence length="105" mass="11753">MRAVEEERRRLEAERRPDAAETSAELAALLARAPTVRRAESRLAECRVVASAERERLGCLLEEVGPGWATESMRTFPTDWATREQVREFGRALVEAEAAVRDADA</sequence>
<dbReference type="AlphaFoldDB" id="A0A2A6E352"/>
<evidence type="ECO:0000313" key="1">
    <source>
        <dbReference type="EMBL" id="PDO11560.1"/>
    </source>
</evidence>
<evidence type="ECO:0000313" key="2">
    <source>
        <dbReference type="Proteomes" id="UP000243688"/>
    </source>
</evidence>
<accession>A0A2A6E352</accession>
<organism evidence="1 2">
    <name type="scientific">Candidatus Reconcilbacillus cellulovorans</name>
    <dbReference type="NCBI Taxonomy" id="1906605"/>
    <lineage>
        <taxon>Bacteria</taxon>
        <taxon>Bacillati</taxon>
        <taxon>Bacillota</taxon>
        <taxon>Bacilli</taxon>
        <taxon>Bacillales</taxon>
        <taxon>Paenibacillaceae</taxon>
        <taxon>Candidatus Reconcilbacillus</taxon>
    </lineage>
</organism>
<reference evidence="1 2" key="1">
    <citation type="submission" date="2016-12" db="EMBL/GenBank/DDBJ databases">
        <title>Candidatus Reconcilibacillus cellulovorans genome.</title>
        <authorList>
            <person name="Kolinko S."/>
            <person name="Wu Y.-W."/>
            <person name="Tachea F."/>
            <person name="Denzel E."/>
            <person name="Hiras J."/>
            <person name="Baecker N."/>
            <person name="Chan L.J."/>
            <person name="Eichorst S.A."/>
            <person name="Frey D."/>
            <person name="Adams P.D."/>
            <person name="Pray T."/>
            <person name="Tanjore D."/>
            <person name="Petzold C.J."/>
            <person name="Gladden J.M."/>
            <person name="Simmons B.A."/>
            <person name="Singer S.W."/>
        </authorList>
    </citation>
    <scope>NUCLEOTIDE SEQUENCE [LARGE SCALE GENOMIC DNA]</scope>
    <source>
        <strain evidence="1">JTherm</strain>
    </source>
</reference>
<name>A0A2A6E352_9BACL</name>
<gene>
    <name evidence="1" type="ORF">BLM47_00005</name>
</gene>